<evidence type="ECO:0000313" key="4">
    <source>
        <dbReference type="Proteomes" id="UP000616201"/>
    </source>
</evidence>
<gene>
    <name evidence="3" type="ORF">C4F49_12460</name>
</gene>
<keyword evidence="4" id="KW-1185">Reference proteome</keyword>
<feature type="domain" description="Fungal lipase-type" evidence="2">
    <location>
        <begin position="121"/>
        <end position="245"/>
    </location>
</feature>
<dbReference type="RefSeq" id="WP_196936246.1">
    <property type="nucleotide sequence ID" value="NZ_MU158698.1"/>
</dbReference>
<sequence>MKQHCLYIAFVFSFFLQSAHAQLLKPGFDKEEYIETLKINHKVHIALDKWSESKTVADPSSFRFEYRSPVVAFDNIWDLWIHKDKSIALISVQGSIQTEASFLANLYAAMIPAKGELQLDDDFLFKYKLAEHPDAAVQVGWFVAMAYLSKTIEAKIDSCYQAGIKDFILTGHSQGGGITYMLNAYLENLKLDNKLPQDIRFKTYCSAGPKPGNLFFAYDYEKMTDGGWAFNVVNTADWVPDVPFSVQTVDDFTAVNPFRHAKSMIKKQKFPKNIALKRAYNQLSKPSQRAQKNYEKYLGRMVSQAVRKQIPNFRSPEYVKSNYYVRTGTTKVLYADEAYFKLYSNDPNNPNIWQHHLPLQYLYLAEKLQSEN</sequence>
<proteinExistence type="predicted"/>
<evidence type="ECO:0000256" key="1">
    <source>
        <dbReference type="SAM" id="SignalP"/>
    </source>
</evidence>
<dbReference type="GO" id="GO:0006629">
    <property type="term" value="P:lipid metabolic process"/>
    <property type="evidence" value="ECO:0007669"/>
    <property type="project" value="InterPro"/>
</dbReference>
<dbReference type="SUPFAM" id="SSF53474">
    <property type="entry name" value="alpha/beta-Hydrolases"/>
    <property type="match status" value="1"/>
</dbReference>
<dbReference type="AlphaFoldDB" id="A0A928YRS8"/>
<dbReference type="Gene3D" id="3.40.50.1820">
    <property type="entry name" value="alpha/beta hydrolase"/>
    <property type="match status" value="1"/>
</dbReference>
<accession>A0A928YRS8</accession>
<dbReference type="InterPro" id="IPR002921">
    <property type="entry name" value="Fungal_lipase-type"/>
</dbReference>
<dbReference type="InterPro" id="IPR029058">
    <property type="entry name" value="AB_hydrolase_fold"/>
</dbReference>
<comment type="caution">
    <text evidence="3">The sequence shown here is derived from an EMBL/GenBank/DDBJ whole genome shotgun (WGS) entry which is preliminary data.</text>
</comment>
<dbReference type="Proteomes" id="UP000616201">
    <property type="component" value="Unassembled WGS sequence"/>
</dbReference>
<feature type="chain" id="PRO_5037964148" evidence="1">
    <location>
        <begin position="22"/>
        <end position="372"/>
    </location>
</feature>
<keyword evidence="1" id="KW-0732">Signal</keyword>
<name>A0A928YRS8_9SPHI</name>
<organism evidence="3 4">
    <name type="scientific">Sphingobacterium hungaricum</name>
    <dbReference type="NCBI Taxonomy" id="2082723"/>
    <lineage>
        <taxon>Bacteria</taxon>
        <taxon>Pseudomonadati</taxon>
        <taxon>Bacteroidota</taxon>
        <taxon>Sphingobacteriia</taxon>
        <taxon>Sphingobacteriales</taxon>
        <taxon>Sphingobacteriaceae</taxon>
        <taxon>Sphingobacterium</taxon>
    </lineage>
</organism>
<evidence type="ECO:0000313" key="3">
    <source>
        <dbReference type="EMBL" id="MBE8714495.1"/>
    </source>
</evidence>
<feature type="signal peptide" evidence="1">
    <location>
        <begin position="1"/>
        <end position="21"/>
    </location>
</feature>
<protein>
    <submittedName>
        <fullName evidence="3">Lipase</fullName>
    </submittedName>
</protein>
<dbReference type="Pfam" id="PF01764">
    <property type="entry name" value="Lipase_3"/>
    <property type="match status" value="1"/>
</dbReference>
<reference evidence="3" key="1">
    <citation type="submission" date="2018-02" db="EMBL/GenBank/DDBJ databases">
        <authorList>
            <person name="Vasarhelyi B.M."/>
            <person name="Deshmukh S."/>
            <person name="Balint B."/>
            <person name="Kukolya J."/>
        </authorList>
    </citation>
    <scope>NUCLEOTIDE SEQUENCE</scope>
    <source>
        <strain evidence="3">KB22</strain>
    </source>
</reference>
<dbReference type="CDD" id="cd00519">
    <property type="entry name" value="Lipase_3"/>
    <property type="match status" value="1"/>
</dbReference>
<evidence type="ECO:0000259" key="2">
    <source>
        <dbReference type="Pfam" id="PF01764"/>
    </source>
</evidence>
<dbReference type="EMBL" id="PRDK01000006">
    <property type="protein sequence ID" value="MBE8714495.1"/>
    <property type="molecule type" value="Genomic_DNA"/>
</dbReference>